<dbReference type="AlphaFoldDB" id="A0A974H1F8"/>
<proteinExistence type="predicted"/>
<sequence>MYQRQMWIVGSLGLSTDCQMVGSAVGSCRLRIKTHIMLAVWQLFFFLPAQSVAAKNFKSPTFQNYVCLQPLGATVP</sequence>
<organism evidence="1 2">
    <name type="scientific">Xenopus laevis</name>
    <name type="common">African clawed frog</name>
    <dbReference type="NCBI Taxonomy" id="8355"/>
    <lineage>
        <taxon>Eukaryota</taxon>
        <taxon>Metazoa</taxon>
        <taxon>Chordata</taxon>
        <taxon>Craniata</taxon>
        <taxon>Vertebrata</taxon>
        <taxon>Euteleostomi</taxon>
        <taxon>Amphibia</taxon>
        <taxon>Batrachia</taxon>
        <taxon>Anura</taxon>
        <taxon>Pipoidea</taxon>
        <taxon>Pipidae</taxon>
        <taxon>Xenopodinae</taxon>
        <taxon>Xenopus</taxon>
        <taxon>Xenopus</taxon>
    </lineage>
</organism>
<accession>A0A974H1F8</accession>
<dbReference type="EMBL" id="CM004483">
    <property type="protein sequence ID" value="OCT61308.1"/>
    <property type="molecule type" value="Genomic_DNA"/>
</dbReference>
<evidence type="ECO:0000313" key="1">
    <source>
        <dbReference type="EMBL" id="OCT61308.1"/>
    </source>
</evidence>
<dbReference type="Proteomes" id="UP000694892">
    <property type="component" value="Chromosome 9_10S"/>
</dbReference>
<name>A0A974H1F8_XENLA</name>
<gene>
    <name evidence="1" type="ORF">XELAEV_18047333mg</name>
</gene>
<protein>
    <submittedName>
        <fullName evidence="1">Uncharacterized protein</fullName>
    </submittedName>
</protein>
<evidence type="ECO:0000313" key="2">
    <source>
        <dbReference type="Proteomes" id="UP000694892"/>
    </source>
</evidence>
<dbReference type="PROSITE" id="PS51257">
    <property type="entry name" value="PROKAR_LIPOPROTEIN"/>
    <property type="match status" value="1"/>
</dbReference>
<reference evidence="2" key="1">
    <citation type="journal article" date="2016" name="Nature">
        <title>Genome evolution in the allotetraploid frog Xenopus laevis.</title>
        <authorList>
            <person name="Session A.M."/>
            <person name="Uno Y."/>
            <person name="Kwon T."/>
            <person name="Chapman J.A."/>
            <person name="Toyoda A."/>
            <person name="Takahashi S."/>
            <person name="Fukui A."/>
            <person name="Hikosaka A."/>
            <person name="Suzuki A."/>
            <person name="Kondo M."/>
            <person name="van Heeringen S.J."/>
            <person name="Quigley I."/>
            <person name="Heinz S."/>
            <person name="Ogino H."/>
            <person name="Ochi H."/>
            <person name="Hellsten U."/>
            <person name="Lyons J.B."/>
            <person name="Simakov O."/>
            <person name="Putnam N."/>
            <person name="Stites J."/>
            <person name="Kuroki Y."/>
            <person name="Tanaka T."/>
            <person name="Michiue T."/>
            <person name="Watanabe M."/>
            <person name="Bogdanovic O."/>
            <person name="Lister R."/>
            <person name="Georgiou G."/>
            <person name="Paranjpe S.S."/>
            <person name="van Kruijsbergen I."/>
            <person name="Shu S."/>
            <person name="Carlson J."/>
            <person name="Kinoshita T."/>
            <person name="Ohta Y."/>
            <person name="Mawaribuchi S."/>
            <person name="Jenkins J."/>
            <person name="Grimwood J."/>
            <person name="Schmutz J."/>
            <person name="Mitros T."/>
            <person name="Mozaffari S.V."/>
            <person name="Suzuki Y."/>
            <person name="Haramoto Y."/>
            <person name="Yamamoto T.S."/>
            <person name="Takagi C."/>
            <person name="Heald R."/>
            <person name="Miller K."/>
            <person name="Haudenschild C."/>
            <person name="Kitzman J."/>
            <person name="Nakayama T."/>
            <person name="Izutsu Y."/>
            <person name="Robert J."/>
            <person name="Fortriede J."/>
            <person name="Burns K."/>
            <person name="Lotay V."/>
            <person name="Karimi K."/>
            <person name="Yasuoka Y."/>
            <person name="Dichmann D.S."/>
            <person name="Flajnik M.F."/>
            <person name="Houston D.W."/>
            <person name="Shendure J."/>
            <person name="DuPasquier L."/>
            <person name="Vize P.D."/>
            <person name="Zorn A.M."/>
            <person name="Ito M."/>
            <person name="Marcotte E.M."/>
            <person name="Wallingford J.B."/>
            <person name="Ito Y."/>
            <person name="Asashima M."/>
            <person name="Ueno N."/>
            <person name="Matsuda Y."/>
            <person name="Veenstra G.J."/>
            <person name="Fujiyama A."/>
            <person name="Harland R.M."/>
            <person name="Taira M."/>
            <person name="Rokhsar D.S."/>
        </authorList>
    </citation>
    <scope>NUCLEOTIDE SEQUENCE [LARGE SCALE GENOMIC DNA]</scope>
    <source>
        <strain evidence="2">J</strain>
    </source>
</reference>